<accession>A0A194R1R5</accession>
<evidence type="ECO:0000313" key="2">
    <source>
        <dbReference type="Proteomes" id="UP000053240"/>
    </source>
</evidence>
<dbReference type="EMBL" id="KQ460883">
    <property type="protein sequence ID" value="KPJ11190.1"/>
    <property type="molecule type" value="Genomic_DNA"/>
</dbReference>
<dbReference type="InParanoid" id="A0A194R1R5"/>
<keyword evidence="2" id="KW-1185">Reference proteome</keyword>
<name>A0A194R1R5_PAPMA</name>
<organism evidence="1 2">
    <name type="scientific">Papilio machaon</name>
    <name type="common">Old World swallowtail butterfly</name>
    <dbReference type="NCBI Taxonomy" id="76193"/>
    <lineage>
        <taxon>Eukaryota</taxon>
        <taxon>Metazoa</taxon>
        <taxon>Ecdysozoa</taxon>
        <taxon>Arthropoda</taxon>
        <taxon>Hexapoda</taxon>
        <taxon>Insecta</taxon>
        <taxon>Pterygota</taxon>
        <taxon>Neoptera</taxon>
        <taxon>Endopterygota</taxon>
        <taxon>Lepidoptera</taxon>
        <taxon>Glossata</taxon>
        <taxon>Ditrysia</taxon>
        <taxon>Papilionoidea</taxon>
        <taxon>Papilionidae</taxon>
        <taxon>Papilioninae</taxon>
        <taxon>Papilio</taxon>
    </lineage>
</organism>
<sequence>MSQNWVSDDQFGGVSCRARWLGAGVWARRAGSLGGCARGAEHSAGRVRGGALARPRRRRRVWSVTPPARLATHARARTDTKQHARDARLRRAAARTSLPRRRCSRTLHEALVPCTDPALLNLCSPISSPNAECDPRGRRGFSVPSLDALKFRVSERGERSPAAGLTALFSKYVRHDPVDRARAIKTL</sequence>
<gene>
    <name evidence="1" type="ORF">RR48_14829</name>
</gene>
<proteinExistence type="predicted"/>
<dbReference type="AlphaFoldDB" id="A0A194R1R5"/>
<protein>
    <submittedName>
        <fullName evidence="1">Uncharacterized protein</fullName>
    </submittedName>
</protein>
<reference evidence="1 2" key="1">
    <citation type="journal article" date="2015" name="Nat. Commun.">
        <title>Outbred genome sequencing and CRISPR/Cas9 gene editing in butterflies.</title>
        <authorList>
            <person name="Li X."/>
            <person name="Fan D."/>
            <person name="Zhang W."/>
            <person name="Liu G."/>
            <person name="Zhang L."/>
            <person name="Zhao L."/>
            <person name="Fang X."/>
            <person name="Chen L."/>
            <person name="Dong Y."/>
            <person name="Chen Y."/>
            <person name="Ding Y."/>
            <person name="Zhao R."/>
            <person name="Feng M."/>
            <person name="Zhu Y."/>
            <person name="Feng Y."/>
            <person name="Jiang X."/>
            <person name="Zhu D."/>
            <person name="Xiang H."/>
            <person name="Feng X."/>
            <person name="Li S."/>
            <person name="Wang J."/>
            <person name="Zhang G."/>
            <person name="Kronforst M.R."/>
            <person name="Wang W."/>
        </authorList>
    </citation>
    <scope>NUCLEOTIDE SEQUENCE [LARGE SCALE GENOMIC DNA]</scope>
    <source>
        <strain evidence="1">Ya'a_city_454_Pm</strain>
        <tissue evidence="1">Whole body</tissue>
    </source>
</reference>
<dbReference type="Proteomes" id="UP000053240">
    <property type="component" value="Unassembled WGS sequence"/>
</dbReference>
<evidence type="ECO:0000313" key="1">
    <source>
        <dbReference type="EMBL" id="KPJ11190.1"/>
    </source>
</evidence>